<evidence type="ECO:0000313" key="4">
    <source>
        <dbReference type="EMBL" id="SWF69476.1"/>
    </source>
</evidence>
<evidence type="ECO:0000313" key="5">
    <source>
        <dbReference type="Proteomes" id="UP000258905"/>
    </source>
</evidence>
<dbReference type="GO" id="GO:0045892">
    <property type="term" value="P:negative regulation of DNA-templated transcription"/>
    <property type="evidence" value="ECO:0007669"/>
    <property type="project" value="InterPro"/>
</dbReference>
<evidence type="ECO:0000259" key="1">
    <source>
        <dbReference type="Pfam" id="PF07022"/>
    </source>
</evidence>
<dbReference type="Pfam" id="PF07022">
    <property type="entry name" value="Phage_CI_repr"/>
    <property type="match status" value="2"/>
</dbReference>
<sequence>MSTHEITFRHVDEKKKSLIMQNRGGQSVIARILKAYGFSSRQAFCNHLGISQSTMANRYARDTFPADWVVICSMETGVPVEWLAFGTDTEKGRITNNAEKSHNNCDSKHQHLNREQDIQNENFFTINQGGKAAIERIVLAYGFKTRQALADHIGVSKSTLANRYMRDTFPADWIIQCSLETGASLTWLTTGNGAMFEKPRINTITIPYHKIIDGSLAQETVLTFDSKLLEGTFLQPLAVFIDEEIYIVESKFNEVTDGKWLVNIEGKISIKDLTRIPVGMVKVVGTNASFECLLTDIIVLAKCKRVFTKNV</sequence>
<dbReference type="Gene3D" id="2.10.109.10">
    <property type="entry name" value="Umud Fragment, subunit A"/>
    <property type="match status" value="1"/>
</dbReference>
<accession>A0A3B0NMB6</accession>
<dbReference type="InterPro" id="IPR010982">
    <property type="entry name" value="Lambda_DNA-bd_dom_sf"/>
</dbReference>
<dbReference type="Proteomes" id="UP000258905">
    <property type="component" value="Unassembled WGS sequence"/>
</dbReference>
<accession>A0A0J2G979</accession>
<feature type="domain" description="Bacteriophage CI repressor C-terminal" evidence="2">
    <location>
        <begin position="206"/>
        <end position="304"/>
    </location>
</feature>
<protein>
    <submittedName>
        <fullName evidence="3">Repressor protein</fullName>
    </submittedName>
</protein>
<dbReference type="InterPro" id="IPR032499">
    <property type="entry name" value="Phage_CI_C"/>
</dbReference>
<dbReference type="EMBL" id="UIUC01000003">
    <property type="protein sequence ID" value="SVN62945.1"/>
    <property type="molecule type" value="Genomic_DNA"/>
</dbReference>
<organism evidence="3 5">
    <name type="scientific">Klebsiella pneumoniae</name>
    <dbReference type="NCBI Taxonomy" id="573"/>
    <lineage>
        <taxon>Bacteria</taxon>
        <taxon>Pseudomonadati</taxon>
        <taxon>Pseudomonadota</taxon>
        <taxon>Gammaproteobacteria</taxon>
        <taxon>Enterobacterales</taxon>
        <taxon>Enterobacteriaceae</taxon>
        <taxon>Klebsiella/Raoultella group</taxon>
        <taxon>Klebsiella</taxon>
        <taxon>Klebsiella pneumoniae complex</taxon>
    </lineage>
</organism>
<dbReference type="GO" id="GO:0003677">
    <property type="term" value="F:DNA binding"/>
    <property type="evidence" value="ECO:0007669"/>
    <property type="project" value="InterPro"/>
</dbReference>
<feature type="domain" description="Bacteriophage CI repressor N-terminal" evidence="1">
    <location>
        <begin position="132"/>
        <end position="196"/>
    </location>
</feature>
<comment type="caution">
    <text evidence="3">The sequence shown here is derived from an EMBL/GenBank/DDBJ whole genome shotgun (WGS) entry which is preliminary data.</text>
</comment>
<gene>
    <name evidence="3" type="ORF">SAMEA3649591_01031</name>
    <name evidence="4" type="ORF">SAMEA3720909_00845</name>
</gene>
<dbReference type="GO" id="GO:0051259">
    <property type="term" value="P:protein complex oligomerization"/>
    <property type="evidence" value="ECO:0007669"/>
    <property type="project" value="InterPro"/>
</dbReference>
<dbReference type="AlphaFoldDB" id="A0A0J2G979"/>
<dbReference type="SMR" id="A0A0J2G979"/>
<proteinExistence type="predicted"/>
<dbReference type="Pfam" id="PF16452">
    <property type="entry name" value="Phage_CI_C"/>
    <property type="match status" value="1"/>
</dbReference>
<feature type="domain" description="Bacteriophage CI repressor N-terminal" evidence="1">
    <location>
        <begin position="28"/>
        <end position="89"/>
    </location>
</feature>
<name>A0A0J2G979_KLEPN</name>
<dbReference type="EMBL" id="UJHH01000003">
    <property type="protein sequence ID" value="SWF69476.1"/>
    <property type="molecule type" value="Genomic_DNA"/>
</dbReference>
<evidence type="ECO:0000259" key="2">
    <source>
        <dbReference type="Pfam" id="PF16452"/>
    </source>
</evidence>
<dbReference type="InterPro" id="IPR010744">
    <property type="entry name" value="Phage_CI_N"/>
</dbReference>
<dbReference type="Proteomes" id="UP000259364">
    <property type="component" value="Unassembled WGS sequence"/>
</dbReference>
<reference evidence="5 6" key="1">
    <citation type="submission" date="2018-08" db="EMBL/GenBank/DDBJ databases">
        <authorList>
            <consortium name="Pathogen Informatics"/>
        </authorList>
    </citation>
    <scope>NUCLEOTIDE SEQUENCE [LARGE SCALE GENOMIC DNA]</scope>
    <source>
        <strain evidence="3 5">EuSCAPE_GR003</strain>
        <strain evidence="4 6">EuSCAPE_UK014</strain>
    </source>
</reference>
<dbReference type="Gene3D" id="1.10.260.40">
    <property type="entry name" value="lambda repressor-like DNA-binding domains"/>
    <property type="match status" value="2"/>
</dbReference>
<evidence type="ECO:0000313" key="6">
    <source>
        <dbReference type="Proteomes" id="UP000259364"/>
    </source>
</evidence>
<evidence type="ECO:0000313" key="3">
    <source>
        <dbReference type="EMBL" id="SVN62945.1"/>
    </source>
</evidence>